<proteinExistence type="predicted"/>
<feature type="compositionally biased region" description="Polar residues" evidence="1">
    <location>
        <begin position="472"/>
        <end position="516"/>
    </location>
</feature>
<feature type="region of interest" description="Disordered" evidence="1">
    <location>
        <begin position="648"/>
        <end position="726"/>
    </location>
</feature>
<feature type="compositionally biased region" description="Polar residues" evidence="1">
    <location>
        <begin position="426"/>
        <end position="442"/>
    </location>
</feature>
<feature type="compositionally biased region" description="Polar residues" evidence="1">
    <location>
        <begin position="378"/>
        <end position="392"/>
    </location>
</feature>
<feature type="compositionally biased region" description="Basic residues" evidence="1">
    <location>
        <begin position="294"/>
        <end position="307"/>
    </location>
</feature>
<evidence type="ECO:0000313" key="2">
    <source>
        <dbReference type="EMBL" id="KAL3423306.1"/>
    </source>
</evidence>
<accession>A0ABR4PK35</accession>
<evidence type="ECO:0000313" key="3">
    <source>
        <dbReference type="Proteomes" id="UP001629113"/>
    </source>
</evidence>
<feature type="compositionally biased region" description="Basic residues" evidence="1">
    <location>
        <begin position="27"/>
        <end position="42"/>
    </location>
</feature>
<feature type="compositionally biased region" description="Polar residues" evidence="1">
    <location>
        <begin position="1"/>
        <end position="24"/>
    </location>
</feature>
<feature type="region of interest" description="Disordered" evidence="1">
    <location>
        <begin position="1"/>
        <end position="53"/>
    </location>
</feature>
<keyword evidence="3" id="KW-1185">Reference proteome</keyword>
<name>A0ABR4PK35_9HELO</name>
<dbReference type="Proteomes" id="UP001629113">
    <property type="component" value="Unassembled WGS sequence"/>
</dbReference>
<feature type="compositionally biased region" description="Low complexity" evidence="1">
    <location>
        <begin position="312"/>
        <end position="323"/>
    </location>
</feature>
<organism evidence="2 3">
    <name type="scientific">Phlyctema vagabunda</name>
    <dbReference type="NCBI Taxonomy" id="108571"/>
    <lineage>
        <taxon>Eukaryota</taxon>
        <taxon>Fungi</taxon>
        <taxon>Dikarya</taxon>
        <taxon>Ascomycota</taxon>
        <taxon>Pezizomycotina</taxon>
        <taxon>Leotiomycetes</taxon>
        <taxon>Helotiales</taxon>
        <taxon>Dermateaceae</taxon>
        <taxon>Phlyctema</taxon>
    </lineage>
</organism>
<sequence length="726" mass="80789">MSSDLHNSVDTQDTITQDSESSVSAKLLRRVRRANRVNRSKNKSTSQYNFARSDDVGSENSQVLYMRSSKGYKRSSRESLSSISNKSIEIKDTTTDSKPIKFRAESKADDLAWKVIDREIFEWQYVCRTGRPYWWSPESKCLRLKKIQPRVFHVPNPRIWRKEWDDSPKPDYDITRRTMSESYLADPSKIGDVAQLIAIQLLSACFTIPPDHAGTPAPNNMTFGKAKFPDLLEYRMISSLRMHTHFRYSPAFGHQPRNTSPVESWPRTYESYDGPAGNLEASEADIEPPGTALRRQKSRRQRVHRALHMSDDSSSSYNSQDNSQDNRKLRRSSSANGSSSFITDANFTEQRSRRRRPRGRQMPSLNSDEVDADDTSRGYHTTSSKSRNTLTSVLRSEPHPVYIQPVKELVVRRWNGIRRHLKAGLPSNNSGEAKSADATPSTLEPAVDFREAFSVRDGKERRRSARERGDILSSSTEGTPHYNTPASNQTPDSGTSLSALASGHTSPAIDTSGSHSKPSDAVPASTSLQFLSTEDPKLAARPGPGRLSSTRSAPAGEMSNELRTESGYFVTQRAKTSVSFTPRSRRANRRSLLSEVCTPEDFEEIRSTVSSPGPAAGVDRETDLRSVLSTIGSDTSPVDGLPLVLVKSPSPKSIDMEVRKTSSSRDASSSDDQLRPGITRANTSGTQLFTPHEDGVEVDGVPAGPSEKEWEHPTDTEGNQRERSFL</sequence>
<protein>
    <submittedName>
        <fullName evidence="2">Uncharacterized protein</fullName>
    </submittedName>
</protein>
<comment type="caution">
    <text evidence="2">The sequence shown here is derived from an EMBL/GenBank/DDBJ whole genome shotgun (WGS) entry which is preliminary data.</text>
</comment>
<gene>
    <name evidence="2" type="ORF">PVAG01_05053</name>
</gene>
<feature type="compositionally biased region" description="Basic and acidic residues" evidence="1">
    <location>
        <begin position="447"/>
        <end position="470"/>
    </location>
</feature>
<dbReference type="EMBL" id="JBFCZG010000004">
    <property type="protein sequence ID" value="KAL3423306.1"/>
    <property type="molecule type" value="Genomic_DNA"/>
</dbReference>
<evidence type="ECO:0000256" key="1">
    <source>
        <dbReference type="SAM" id="MobiDB-lite"/>
    </source>
</evidence>
<feature type="compositionally biased region" description="Polar residues" evidence="1">
    <location>
        <begin position="680"/>
        <end position="689"/>
    </location>
</feature>
<feature type="region of interest" description="Disordered" evidence="1">
    <location>
        <begin position="422"/>
        <end position="565"/>
    </location>
</feature>
<feature type="compositionally biased region" description="Basic and acidic residues" evidence="1">
    <location>
        <begin position="706"/>
        <end position="726"/>
    </location>
</feature>
<reference evidence="2 3" key="1">
    <citation type="submission" date="2024-06" db="EMBL/GenBank/DDBJ databases">
        <title>Complete genome of Phlyctema vagabunda strain 19-DSS-EL-015.</title>
        <authorList>
            <person name="Fiorenzani C."/>
        </authorList>
    </citation>
    <scope>NUCLEOTIDE SEQUENCE [LARGE SCALE GENOMIC DNA]</scope>
    <source>
        <strain evidence="2 3">19-DSS-EL-015</strain>
    </source>
</reference>
<feature type="region of interest" description="Disordered" evidence="1">
    <location>
        <begin position="249"/>
        <end position="392"/>
    </location>
</feature>